<sequence>MDNKKNKFEVNSRYFTIAIYCIVSVFIMAVLVRAVFFWESTSATLNAFLSAMSPFLIGILIAFLINPLVSWMRKKVFKKFFHIKNDALNRMLAIFVSYGIVLSATALGLTVLIPELIDSLNQLLEKMPSWANSIMDFLNRLSEKYPDLDLKYIQDTITSADSTLQSFLSDFIKNITTTIVVTGVTVIKFVFNLIVAIIVSCYLLIDKKMQIRGIKRIVFATFKYERANKIWNIIKRSLRIFMDFFDGKMIDSLIIGILTFISMIIISLFNVSGFAECALLVSIIVCITNMIPYFGPFLGGIPSALLLCIYSLQSGLIFGILIIVIQQLDGNVIGPKILGDSTGMRPLWIIFAITLGGWLAGVPGMLLGVPCVAVITGLMEDHVNEKLAEKNINLPVIKNEKVRKGKDKDKNKNNNKEETKSED</sequence>
<comment type="subcellular location">
    <subcellularLocation>
        <location evidence="1">Cell membrane</location>
        <topology evidence="1">Multi-pass membrane protein</topology>
    </subcellularLocation>
</comment>
<evidence type="ECO:0000256" key="6">
    <source>
        <dbReference type="ARBA" id="ARBA00022989"/>
    </source>
</evidence>
<reference evidence="10 11" key="1">
    <citation type="submission" date="2020-08" db="EMBL/GenBank/DDBJ databases">
        <title>Genome public.</title>
        <authorList>
            <person name="Liu C."/>
            <person name="Sun Q."/>
        </authorList>
    </citation>
    <scope>NUCLEOTIDE SEQUENCE [LARGE SCALE GENOMIC DNA]</scope>
    <source>
        <strain evidence="10 11">BX4</strain>
    </source>
</reference>
<evidence type="ECO:0000256" key="9">
    <source>
        <dbReference type="SAM" id="Phobius"/>
    </source>
</evidence>
<feature type="transmembrane region" description="Helical" evidence="9">
    <location>
        <begin position="348"/>
        <end position="378"/>
    </location>
</feature>
<evidence type="ECO:0000256" key="3">
    <source>
        <dbReference type="ARBA" id="ARBA00022448"/>
    </source>
</evidence>
<feature type="transmembrane region" description="Helical" evidence="9">
    <location>
        <begin position="92"/>
        <end position="113"/>
    </location>
</feature>
<dbReference type="PANTHER" id="PTHR21716:SF53">
    <property type="entry name" value="PERMEASE PERM-RELATED"/>
    <property type="match status" value="1"/>
</dbReference>
<gene>
    <name evidence="10" type="ORF">H8S00_07615</name>
</gene>
<keyword evidence="4" id="KW-1003">Cell membrane</keyword>
<keyword evidence="6 9" id="KW-1133">Transmembrane helix</keyword>
<dbReference type="Proteomes" id="UP000597877">
    <property type="component" value="Unassembled WGS sequence"/>
</dbReference>
<feature type="transmembrane region" description="Helical" evidence="9">
    <location>
        <begin position="12"/>
        <end position="36"/>
    </location>
</feature>
<dbReference type="Pfam" id="PF01594">
    <property type="entry name" value="AI-2E_transport"/>
    <property type="match status" value="1"/>
</dbReference>
<protein>
    <submittedName>
        <fullName evidence="10">AI-2E family transporter</fullName>
    </submittedName>
</protein>
<feature type="region of interest" description="Disordered" evidence="8">
    <location>
        <begin position="403"/>
        <end position="423"/>
    </location>
</feature>
<name>A0ABR7F2N7_9FIRM</name>
<dbReference type="EMBL" id="JACOOZ010000004">
    <property type="protein sequence ID" value="MBC5667844.1"/>
    <property type="molecule type" value="Genomic_DNA"/>
</dbReference>
<evidence type="ECO:0000256" key="5">
    <source>
        <dbReference type="ARBA" id="ARBA00022692"/>
    </source>
</evidence>
<evidence type="ECO:0000256" key="4">
    <source>
        <dbReference type="ARBA" id="ARBA00022475"/>
    </source>
</evidence>
<feature type="transmembrane region" description="Helical" evidence="9">
    <location>
        <begin position="278"/>
        <end position="298"/>
    </location>
</feature>
<keyword evidence="5 9" id="KW-0812">Transmembrane</keyword>
<comment type="similarity">
    <text evidence="2">Belongs to the autoinducer-2 exporter (AI-2E) (TC 2.A.86) family.</text>
</comment>
<dbReference type="RefSeq" id="WP_186840351.1">
    <property type="nucleotide sequence ID" value="NZ_JACOOZ010000004.1"/>
</dbReference>
<evidence type="ECO:0000256" key="1">
    <source>
        <dbReference type="ARBA" id="ARBA00004651"/>
    </source>
</evidence>
<feature type="transmembrane region" description="Helical" evidence="9">
    <location>
        <begin position="48"/>
        <end position="71"/>
    </location>
</feature>
<evidence type="ECO:0000313" key="11">
    <source>
        <dbReference type="Proteomes" id="UP000597877"/>
    </source>
</evidence>
<dbReference type="InterPro" id="IPR002549">
    <property type="entry name" value="AI-2E-like"/>
</dbReference>
<feature type="transmembrane region" description="Helical" evidence="9">
    <location>
        <begin position="249"/>
        <end position="272"/>
    </location>
</feature>
<evidence type="ECO:0000256" key="8">
    <source>
        <dbReference type="SAM" id="MobiDB-lite"/>
    </source>
</evidence>
<evidence type="ECO:0000256" key="7">
    <source>
        <dbReference type="ARBA" id="ARBA00023136"/>
    </source>
</evidence>
<dbReference type="PANTHER" id="PTHR21716">
    <property type="entry name" value="TRANSMEMBRANE PROTEIN"/>
    <property type="match status" value="1"/>
</dbReference>
<keyword evidence="7 9" id="KW-0472">Membrane</keyword>
<feature type="transmembrane region" description="Helical" evidence="9">
    <location>
        <begin position="305"/>
        <end position="328"/>
    </location>
</feature>
<organism evidence="10 11">
    <name type="scientific">Eubacterium segne</name>
    <dbReference type="NCBI Taxonomy" id="2763045"/>
    <lineage>
        <taxon>Bacteria</taxon>
        <taxon>Bacillati</taxon>
        <taxon>Bacillota</taxon>
        <taxon>Clostridia</taxon>
        <taxon>Eubacteriales</taxon>
        <taxon>Eubacteriaceae</taxon>
        <taxon>Eubacterium</taxon>
    </lineage>
</organism>
<proteinExistence type="inferred from homology"/>
<keyword evidence="3" id="KW-0813">Transport</keyword>
<evidence type="ECO:0000256" key="2">
    <source>
        <dbReference type="ARBA" id="ARBA00009773"/>
    </source>
</evidence>
<evidence type="ECO:0000313" key="10">
    <source>
        <dbReference type="EMBL" id="MBC5667844.1"/>
    </source>
</evidence>
<accession>A0ABR7F2N7</accession>
<keyword evidence="11" id="KW-1185">Reference proteome</keyword>
<comment type="caution">
    <text evidence="10">The sequence shown here is derived from an EMBL/GenBank/DDBJ whole genome shotgun (WGS) entry which is preliminary data.</text>
</comment>
<feature type="transmembrane region" description="Helical" evidence="9">
    <location>
        <begin position="179"/>
        <end position="205"/>
    </location>
</feature>